<gene>
    <name evidence="1" type="ORF">K3166_12895</name>
</gene>
<name>A0ABX8ZHS8_9SPHN</name>
<dbReference type="EMBL" id="CP081297">
    <property type="protein sequence ID" value="QZD87052.1"/>
    <property type="molecule type" value="Genomic_DNA"/>
</dbReference>
<protein>
    <submittedName>
        <fullName evidence="1">Uncharacterized protein</fullName>
    </submittedName>
</protein>
<accession>A0ABX8ZHS8</accession>
<dbReference type="Proteomes" id="UP000824280">
    <property type="component" value="Chromosome"/>
</dbReference>
<evidence type="ECO:0000313" key="2">
    <source>
        <dbReference type="Proteomes" id="UP000824280"/>
    </source>
</evidence>
<sequence>MRLSSLGKAFGAAAVFLAASTGVFLSRDALAPLFIRDDTADRRELGGTSRTLVYQVPRDEVIRFNLSRPSTLVRIISQPNILPEDWTKSDNWIYGFKVILRDAGGAPVLERDVYSRALHPKRLRPFKRPVRFRLDSDVPIALRDDVVIAADRPVSTMEMVALADADPAVLSIDIQAYERLPFVGNTALAAFRRRSASEQAVLARADALGPELMTDQERAALMTNRWRALGPAGIAGRDYTVGVVYERPFEVDEEEE</sequence>
<keyword evidence="2" id="KW-1185">Reference proteome</keyword>
<evidence type="ECO:0000313" key="1">
    <source>
        <dbReference type="EMBL" id="QZD87052.1"/>
    </source>
</evidence>
<organism evidence="1 2">
    <name type="scientific">Qipengyuania psychrotolerans</name>
    <dbReference type="NCBI Taxonomy" id="2867238"/>
    <lineage>
        <taxon>Bacteria</taxon>
        <taxon>Pseudomonadati</taxon>
        <taxon>Pseudomonadota</taxon>
        <taxon>Alphaproteobacteria</taxon>
        <taxon>Sphingomonadales</taxon>
        <taxon>Erythrobacteraceae</taxon>
        <taxon>Qipengyuania</taxon>
    </lineage>
</organism>
<reference evidence="1 2" key="1">
    <citation type="submission" date="2021-08" db="EMBL/GenBank/DDBJ databases">
        <title>Comparative Genomics Analysis of the Genus Qipengyuania Reveals Extensive Genetic Diversity and Metabolic Versatility, Including the Description of Fifteen Novel Species.</title>
        <authorList>
            <person name="Liu Y."/>
        </authorList>
    </citation>
    <scope>NUCLEOTIDE SEQUENCE [LARGE SCALE GENOMIC DNA]</scope>
    <source>
        <strain evidence="1 2">1XM2-8</strain>
    </source>
</reference>
<dbReference type="RefSeq" id="WP_221422593.1">
    <property type="nucleotide sequence ID" value="NZ_CP081297.1"/>
</dbReference>
<proteinExistence type="predicted"/>